<gene>
    <name evidence="2" type="ORF">OC846_006858</name>
</gene>
<name>A0AAN6JNZ0_9BASI</name>
<protein>
    <recommendedName>
        <fullName evidence="1">DEAD/DEAH-box helicase domain-containing protein</fullName>
    </recommendedName>
</protein>
<dbReference type="GO" id="GO:0005524">
    <property type="term" value="F:ATP binding"/>
    <property type="evidence" value="ECO:0007669"/>
    <property type="project" value="InterPro"/>
</dbReference>
<dbReference type="Gene3D" id="3.40.50.300">
    <property type="entry name" value="P-loop containing nucleotide triphosphate hydrolases"/>
    <property type="match status" value="1"/>
</dbReference>
<organism evidence="2 3">
    <name type="scientific">Tilletia horrida</name>
    <dbReference type="NCBI Taxonomy" id="155126"/>
    <lineage>
        <taxon>Eukaryota</taxon>
        <taxon>Fungi</taxon>
        <taxon>Dikarya</taxon>
        <taxon>Basidiomycota</taxon>
        <taxon>Ustilaginomycotina</taxon>
        <taxon>Exobasidiomycetes</taxon>
        <taxon>Tilletiales</taxon>
        <taxon>Tilletiaceae</taxon>
        <taxon>Tilletia</taxon>
    </lineage>
</organism>
<feature type="domain" description="DEAD/DEAH-box helicase" evidence="1">
    <location>
        <begin position="496"/>
        <end position="616"/>
    </location>
</feature>
<dbReference type="Proteomes" id="UP001176517">
    <property type="component" value="Unassembled WGS sequence"/>
</dbReference>
<comment type="caution">
    <text evidence="2">The sequence shown here is derived from an EMBL/GenBank/DDBJ whole genome shotgun (WGS) entry which is preliminary data.</text>
</comment>
<dbReference type="AlphaFoldDB" id="A0AAN6JNZ0"/>
<feature type="non-terminal residue" evidence="2">
    <location>
        <position position="1"/>
    </location>
</feature>
<reference evidence="2" key="1">
    <citation type="journal article" date="2023" name="PhytoFront">
        <title>Draft Genome Resources of Seven Strains of Tilletia horrida, Causal Agent of Kernel Smut of Rice.</title>
        <authorList>
            <person name="Khanal S."/>
            <person name="Antony Babu S."/>
            <person name="Zhou X.G."/>
        </authorList>
    </citation>
    <scope>NUCLEOTIDE SEQUENCE</scope>
    <source>
        <strain evidence="2">TX6</strain>
    </source>
</reference>
<evidence type="ECO:0000259" key="1">
    <source>
        <dbReference type="Pfam" id="PF00270"/>
    </source>
</evidence>
<dbReference type="InterPro" id="IPR027417">
    <property type="entry name" value="P-loop_NTPase"/>
</dbReference>
<evidence type="ECO:0000313" key="3">
    <source>
        <dbReference type="Proteomes" id="UP001176517"/>
    </source>
</evidence>
<dbReference type="SUPFAM" id="SSF52540">
    <property type="entry name" value="P-loop containing nucleoside triphosphate hydrolases"/>
    <property type="match status" value="1"/>
</dbReference>
<proteinExistence type="predicted"/>
<accession>A0AAN6JNZ0</accession>
<dbReference type="Pfam" id="PF00270">
    <property type="entry name" value="DEAD"/>
    <property type="match status" value="1"/>
</dbReference>
<dbReference type="InterPro" id="IPR011545">
    <property type="entry name" value="DEAD/DEAH_box_helicase_dom"/>
</dbReference>
<feature type="non-terminal residue" evidence="2">
    <location>
        <position position="618"/>
    </location>
</feature>
<evidence type="ECO:0000313" key="2">
    <source>
        <dbReference type="EMBL" id="KAK0542057.1"/>
    </source>
</evidence>
<dbReference type="EMBL" id="JAPDMZ010000638">
    <property type="protein sequence ID" value="KAK0542057.1"/>
    <property type="molecule type" value="Genomic_DNA"/>
</dbReference>
<sequence>WARDGQSLFLDEHHIKIADIKALMQFTIREVERTWEPLIKRSPLPMNMEAFPLEHLVDSPANTAPGFWFGVMTQNSNLLDINAYANSTLPAFVTTMRTNSSQGGTWAPVLDVEEADKFLALERVWLLKLLLFVHLCSGMPARMSELTETTLTNGIGGRPRSITLSPGGEVTLDLTYHKSEWASSRLRHNTRVLHPLAGRMLAFYMCTVMQLTNTLFRLRYGTQRTYLWSAIGTVDEENVGKIAHAQVSRELEYLCGASGLGFTLTISEWRHFAEAVAHKYFRTYEVKRWLDAWRAHNQKTDWSNDAIMTGYEVDEHQIDEFGRRAQDGIFGGNSRYGTSTQDPWSMQSGRHDLTSWRVYGRSKDDRPGQNGDTHAAARMASLAWAEFFGLLAKPAEHGTGSLSGTSDSRGMSVVPLTAVNELASNVKNAVMVQVQEALTSCTRRFLTDSQRHSKQPPARFPLDVAYQKILTDIHGAQDGFLGLRSQAVADTLSLMAQSGTNVVCIAPTGSGKGTIWKLATAAIQGHADRMVLLVIPYRALMASIVHACAELNYAVATWSDEDHFGTLPAGPVLLLVSLNKAVSKNFLAWIQQPVIMARIDRVIVDETHVLLDERSFRL</sequence>
<keyword evidence="3" id="KW-1185">Reference proteome</keyword>
<dbReference type="GO" id="GO:0003676">
    <property type="term" value="F:nucleic acid binding"/>
    <property type="evidence" value="ECO:0007669"/>
    <property type="project" value="InterPro"/>
</dbReference>